<keyword evidence="7 11" id="KW-0472">Membrane</keyword>
<evidence type="ECO:0000256" key="8">
    <source>
        <dbReference type="ARBA" id="ARBA00023163"/>
    </source>
</evidence>
<organism evidence="14 15">
    <name type="scientific">Kribbella aluminosa</name>
    <dbReference type="NCBI Taxonomy" id="416017"/>
    <lineage>
        <taxon>Bacteria</taxon>
        <taxon>Bacillati</taxon>
        <taxon>Actinomycetota</taxon>
        <taxon>Actinomycetes</taxon>
        <taxon>Propionibacteriales</taxon>
        <taxon>Kribbellaceae</taxon>
        <taxon>Kribbella</taxon>
    </lineage>
</organism>
<dbReference type="InterPro" id="IPR018764">
    <property type="entry name" value="RskA_C"/>
</dbReference>
<feature type="transmembrane region" description="Helical" evidence="11">
    <location>
        <begin position="101"/>
        <end position="119"/>
    </location>
</feature>
<evidence type="ECO:0000256" key="6">
    <source>
        <dbReference type="ARBA" id="ARBA00023015"/>
    </source>
</evidence>
<feature type="domain" description="Anti-sigma-K factor RskA N-terminal" evidence="13">
    <location>
        <begin position="7"/>
        <end position="46"/>
    </location>
</feature>
<evidence type="ECO:0000313" key="14">
    <source>
        <dbReference type="EMBL" id="MBP2356028.1"/>
    </source>
</evidence>
<evidence type="ECO:0000313" key="15">
    <source>
        <dbReference type="Proteomes" id="UP000755585"/>
    </source>
</evidence>
<dbReference type="Pfam" id="PF10099">
    <property type="entry name" value="RskA_C"/>
    <property type="match status" value="1"/>
</dbReference>
<evidence type="ECO:0000256" key="4">
    <source>
        <dbReference type="ARBA" id="ARBA00022692"/>
    </source>
</evidence>
<reference evidence="14 15" key="1">
    <citation type="submission" date="2021-03" db="EMBL/GenBank/DDBJ databases">
        <title>Sequencing the genomes of 1000 actinobacteria strains.</title>
        <authorList>
            <person name="Klenk H.-P."/>
        </authorList>
    </citation>
    <scope>NUCLEOTIDE SEQUENCE [LARGE SCALE GENOMIC DNA]</scope>
    <source>
        <strain evidence="14 15">DSM 18824</strain>
    </source>
</reference>
<comment type="subcellular location">
    <subcellularLocation>
        <location evidence="2">Cell membrane</location>
    </subcellularLocation>
    <subcellularLocation>
        <location evidence="1">Membrane</location>
        <topology evidence="1">Single-pass membrane protein</topology>
    </subcellularLocation>
</comment>
<evidence type="ECO:0000256" key="1">
    <source>
        <dbReference type="ARBA" id="ARBA00004167"/>
    </source>
</evidence>
<evidence type="ECO:0000256" key="11">
    <source>
        <dbReference type="SAM" id="Phobius"/>
    </source>
</evidence>
<keyword evidence="4 11" id="KW-0812">Transmembrane</keyword>
<evidence type="ECO:0000259" key="13">
    <source>
        <dbReference type="Pfam" id="PF22618"/>
    </source>
</evidence>
<keyword evidence="3" id="KW-1003">Cell membrane</keyword>
<proteinExistence type="predicted"/>
<dbReference type="PANTHER" id="PTHR37461">
    <property type="entry name" value="ANTI-SIGMA-K FACTOR RSKA"/>
    <property type="match status" value="1"/>
</dbReference>
<dbReference type="EMBL" id="JAGINT010000002">
    <property type="protein sequence ID" value="MBP2356028.1"/>
    <property type="molecule type" value="Genomic_DNA"/>
</dbReference>
<gene>
    <name evidence="14" type="ORF">JOF29_007138</name>
</gene>
<evidence type="ECO:0000256" key="3">
    <source>
        <dbReference type="ARBA" id="ARBA00022475"/>
    </source>
</evidence>
<dbReference type="InterPro" id="IPR041916">
    <property type="entry name" value="Anti_sigma_zinc_sf"/>
</dbReference>
<keyword evidence="8" id="KW-0804">Transcription</keyword>
<comment type="caution">
    <text evidence="14">The sequence shown here is derived from an EMBL/GenBank/DDBJ whole genome shotgun (WGS) entry which is preliminary data.</text>
</comment>
<dbReference type="InterPro" id="IPR051474">
    <property type="entry name" value="Anti-sigma-K/W_factor"/>
</dbReference>
<evidence type="ECO:0000259" key="12">
    <source>
        <dbReference type="Pfam" id="PF10099"/>
    </source>
</evidence>
<evidence type="ECO:0000256" key="7">
    <source>
        <dbReference type="ARBA" id="ARBA00023136"/>
    </source>
</evidence>
<keyword evidence="15" id="KW-1185">Reference proteome</keyword>
<evidence type="ECO:0000256" key="9">
    <source>
        <dbReference type="ARBA" id="ARBA00029829"/>
    </source>
</evidence>
<name>A0ABS4UWJ3_9ACTN</name>
<evidence type="ECO:0000256" key="5">
    <source>
        <dbReference type="ARBA" id="ARBA00022989"/>
    </source>
</evidence>
<dbReference type="InterPro" id="IPR053877">
    <property type="entry name" value="RskA_N"/>
</dbReference>
<dbReference type="Pfam" id="PF22618">
    <property type="entry name" value="RskA_N"/>
    <property type="match status" value="1"/>
</dbReference>
<dbReference type="PANTHER" id="PTHR37461:SF1">
    <property type="entry name" value="ANTI-SIGMA-K FACTOR RSKA"/>
    <property type="match status" value="1"/>
</dbReference>
<feature type="domain" description="Anti-sigma K factor RskA C-terminal" evidence="12">
    <location>
        <begin position="103"/>
        <end position="235"/>
    </location>
</feature>
<evidence type="ECO:0000256" key="10">
    <source>
        <dbReference type="ARBA" id="ARBA00030803"/>
    </source>
</evidence>
<protein>
    <recommendedName>
        <fullName evidence="10">Regulator of SigK</fullName>
    </recommendedName>
    <alternativeName>
        <fullName evidence="9">Sigma-K anti-sigma factor RskA</fullName>
    </alternativeName>
</protein>
<sequence>MTEPDVHTLAGPYALDALPDTERATFEQHLASCSSCAAEVDELREAAVRLAADVSTRPPAALKANVMAAIGEVRQLPPLVRDSSGNDNAETGTRRVRRRTMLALAAAALAVAASGGIAIDQYHEKSLVAQANDRLTAVLAEPDATAVHKDVDGGGQATVVTSNRADAAVVVLRGLRQLPNNETWQLWLIDQSQVAHSVGLASGDLTRLISGGVKGKVAFGLTVEPAGGSAKPTLPAAALVPMT</sequence>
<keyword evidence="5 11" id="KW-1133">Transmembrane helix</keyword>
<accession>A0ABS4UWJ3</accession>
<evidence type="ECO:0000256" key="2">
    <source>
        <dbReference type="ARBA" id="ARBA00004236"/>
    </source>
</evidence>
<dbReference type="Gene3D" id="1.10.10.1320">
    <property type="entry name" value="Anti-sigma factor, zinc-finger domain"/>
    <property type="match status" value="1"/>
</dbReference>
<keyword evidence="6" id="KW-0805">Transcription regulation</keyword>
<dbReference type="Proteomes" id="UP000755585">
    <property type="component" value="Unassembled WGS sequence"/>
</dbReference>
<dbReference type="RefSeq" id="WP_209698612.1">
    <property type="nucleotide sequence ID" value="NZ_BAAAVU010000023.1"/>
</dbReference>